<dbReference type="AlphaFoldDB" id="A0A0F7RU31"/>
<evidence type="ECO:0000256" key="1">
    <source>
        <dbReference type="SAM" id="MobiDB-lite"/>
    </source>
</evidence>
<evidence type="ECO:0000313" key="2">
    <source>
        <dbReference type="EMBL" id="CDR99960.1"/>
    </source>
</evidence>
<feature type="compositionally biased region" description="Polar residues" evidence="1">
    <location>
        <begin position="1"/>
        <end position="10"/>
    </location>
</feature>
<feature type="region of interest" description="Disordered" evidence="1">
    <location>
        <begin position="1"/>
        <end position="33"/>
    </location>
</feature>
<dbReference type="Proteomes" id="UP000242770">
    <property type="component" value="Unassembled WGS sequence"/>
</dbReference>
<name>A0A0F7RU31_9BASI</name>
<organism evidence="2 3">
    <name type="scientific">Sporisorium scitamineum</name>
    <dbReference type="NCBI Taxonomy" id="49012"/>
    <lineage>
        <taxon>Eukaryota</taxon>
        <taxon>Fungi</taxon>
        <taxon>Dikarya</taxon>
        <taxon>Basidiomycota</taxon>
        <taxon>Ustilaginomycotina</taxon>
        <taxon>Ustilaginomycetes</taxon>
        <taxon>Ustilaginales</taxon>
        <taxon>Ustilaginaceae</taxon>
        <taxon>Sporisorium</taxon>
    </lineage>
</organism>
<proteinExistence type="predicted"/>
<evidence type="ECO:0000313" key="3">
    <source>
        <dbReference type="Proteomes" id="UP000242770"/>
    </source>
</evidence>
<sequence length="33" mass="3559">MTSDPQSSPPTLIVQPPSPQRVRNGYAKQTSCS</sequence>
<gene>
    <name evidence="2" type="primary">SSCI32380.1</name>
</gene>
<reference evidence="3" key="1">
    <citation type="submission" date="2014-06" db="EMBL/GenBank/DDBJ databases">
        <authorList>
            <person name="Berkman P.J."/>
        </authorList>
    </citation>
    <scope>NUCLEOTIDE SEQUENCE [LARGE SCALE GENOMIC DNA]</scope>
</reference>
<accession>A0A0F7RU31</accession>
<protein>
    <submittedName>
        <fullName evidence="2">Uncharacterized protein</fullName>
    </submittedName>
</protein>
<dbReference type="EMBL" id="CCFA01001785">
    <property type="protein sequence ID" value="CDR99960.1"/>
    <property type="molecule type" value="Genomic_DNA"/>
</dbReference>
<keyword evidence="3" id="KW-1185">Reference proteome</keyword>